<dbReference type="RefSeq" id="WP_349140940.1">
    <property type="nucleotide sequence ID" value="NZ_JBBMFT010000009.1"/>
</dbReference>
<evidence type="ECO:0000313" key="2">
    <source>
        <dbReference type="Proteomes" id="UP001440599"/>
    </source>
</evidence>
<proteinExistence type="predicted"/>
<organism evidence="1 2">
    <name type="scientific">Flavonifractor hominis</name>
    <dbReference type="NCBI Taxonomy" id="3133178"/>
    <lineage>
        <taxon>Bacteria</taxon>
        <taxon>Bacillati</taxon>
        <taxon>Bacillota</taxon>
        <taxon>Clostridia</taxon>
        <taxon>Eubacteriales</taxon>
        <taxon>Oscillospiraceae</taxon>
        <taxon>Flavonifractor</taxon>
    </lineage>
</organism>
<dbReference type="EMBL" id="JBBMFT010000009">
    <property type="protein sequence ID" value="MEQ2457166.1"/>
    <property type="molecule type" value="Genomic_DNA"/>
</dbReference>
<evidence type="ECO:0000313" key="1">
    <source>
        <dbReference type="EMBL" id="MEQ2457166.1"/>
    </source>
</evidence>
<comment type="caution">
    <text evidence="1">The sequence shown here is derived from an EMBL/GenBank/DDBJ whole genome shotgun (WGS) entry which is preliminary data.</text>
</comment>
<name>A0ABV1ERD8_9FIRM</name>
<accession>A0ABV1ERD8</accession>
<gene>
    <name evidence="1" type="ORF">WMO45_11580</name>
</gene>
<keyword evidence="2" id="KW-1185">Reference proteome</keyword>
<sequence length="69" mass="8007">MKARDYLWCALNLVLDREEQLQQLCPDCRSRVEEERCPVCGAPRGSCTGSENAAFDRQRYEKLMRGEKP</sequence>
<protein>
    <submittedName>
        <fullName evidence="1">Molybdopterin oxidoreductase</fullName>
    </submittedName>
</protein>
<reference evidence="1 2" key="1">
    <citation type="submission" date="2024-03" db="EMBL/GenBank/DDBJ databases">
        <title>Human intestinal bacterial collection.</title>
        <authorList>
            <person name="Pauvert C."/>
            <person name="Hitch T.C.A."/>
            <person name="Clavel T."/>
        </authorList>
    </citation>
    <scope>NUCLEOTIDE SEQUENCE [LARGE SCALE GENOMIC DNA]</scope>
    <source>
        <strain evidence="1 2">CLA-AP-H34</strain>
    </source>
</reference>
<dbReference type="Proteomes" id="UP001440599">
    <property type="component" value="Unassembled WGS sequence"/>
</dbReference>